<dbReference type="CDD" id="cd03801">
    <property type="entry name" value="GT4_PimA-like"/>
    <property type="match status" value="1"/>
</dbReference>
<dbReference type="PANTHER" id="PTHR45947:SF3">
    <property type="entry name" value="SULFOQUINOVOSYL TRANSFERASE SQD2"/>
    <property type="match status" value="1"/>
</dbReference>
<keyword evidence="3" id="KW-0808">Transferase</keyword>
<evidence type="ECO:0000259" key="2">
    <source>
        <dbReference type="Pfam" id="PF13439"/>
    </source>
</evidence>
<feature type="domain" description="Glycosyl transferase family 1" evidence="1">
    <location>
        <begin position="200"/>
        <end position="362"/>
    </location>
</feature>
<dbReference type="SUPFAM" id="SSF53756">
    <property type="entry name" value="UDP-Glycosyltransferase/glycogen phosphorylase"/>
    <property type="match status" value="1"/>
</dbReference>
<dbReference type="Proteomes" id="UP000189681">
    <property type="component" value="Unassembled WGS sequence"/>
</dbReference>
<sequence length="396" mass="45184">MSKESNSQLQTSNQTLKICVLGTRGFPQIQGGVEAHCENLYPHLVRKDCEVIVFTRKPYVNTPFDVYRGVKLIPLFSTKNKLLEAFLHTFIGVFAARIFSPDILHIHAIGPSLFIPFARLLGLKVIMTNHGPDYQRKKWGGIAKIILKLGEKFGSKYANGIICISEPIAEHITGEYKRSATVIPNGVTIPTRLYTEDSLRKYNLEKEKYLLAVGRFVPEKGFHDLIEAFNQFSTSNSRVLTKNWKLVIVGKADHEDRYSLDLKEKAYENRNIILTGFLTGGPLCELYSHAGLFVLPSYYEGLPIVLLEAMSYGLSCIASDIPANRNVELPEKRVFRPGDINELCAKIHEFVDKPLNKEERRKQVDMIAEKYDWEKIAERTMEVYRIIKNRSRIKNC</sequence>
<dbReference type="InterPro" id="IPR001296">
    <property type="entry name" value="Glyco_trans_1"/>
</dbReference>
<dbReference type="AlphaFoldDB" id="A0A1V4AVA6"/>
<reference evidence="3 4" key="1">
    <citation type="journal article" date="2017" name="Water Res.">
        <title>Discovery and metagenomic analysis of an anammox bacterial enrichment related to Candidatus "Brocadia caroliniensis" in a full-scale glycerol-fed nitritation-denitritation separate centrate treatment process.</title>
        <authorList>
            <person name="Park H."/>
            <person name="Brotto A.C."/>
            <person name="van Loosdrecht M.C."/>
            <person name="Chandran K."/>
        </authorList>
    </citation>
    <scope>NUCLEOTIDE SEQUENCE [LARGE SCALE GENOMIC DNA]</scope>
    <source>
        <strain evidence="3">26THWARD</strain>
    </source>
</reference>
<dbReference type="STRING" id="1004156.AYP45_05635"/>
<dbReference type="Pfam" id="PF00534">
    <property type="entry name" value="Glycos_transf_1"/>
    <property type="match status" value="1"/>
</dbReference>
<name>A0A1V4AVA6_9BACT</name>
<dbReference type="GO" id="GO:0016758">
    <property type="term" value="F:hexosyltransferase activity"/>
    <property type="evidence" value="ECO:0007669"/>
    <property type="project" value="TreeGrafter"/>
</dbReference>
<evidence type="ECO:0000313" key="3">
    <source>
        <dbReference type="EMBL" id="OOP57054.1"/>
    </source>
</evidence>
<dbReference type="InterPro" id="IPR028098">
    <property type="entry name" value="Glyco_trans_4-like_N"/>
</dbReference>
<accession>A0A1V4AVA6</accession>
<evidence type="ECO:0000313" key="4">
    <source>
        <dbReference type="Proteomes" id="UP000189681"/>
    </source>
</evidence>
<dbReference type="InterPro" id="IPR050194">
    <property type="entry name" value="Glycosyltransferase_grp1"/>
</dbReference>
<evidence type="ECO:0000259" key="1">
    <source>
        <dbReference type="Pfam" id="PF00534"/>
    </source>
</evidence>
<dbReference type="EMBL" id="AYTS01000047">
    <property type="protein sequence ID" value="OOP57054.1"/>
    <property type="molecule type" value="Genomic_DNA"/>
</dbReference>
<feature type="domain" description="Glycosyltransferase subfamily 4-like N-terminal" evidence="2">
    <location>
        <begin position="31"/>
        <end position="187"/>
    </location>
</feature>
<gene>
    <name evidence="3" type="ORF">AYP45_05635</name>
</gene>
<comment type="caution">
    <text evidence="3">The sequence shown here is derived from an EMBL/GenBank/DDBJ whole genome shotgun (WGS) entry which is preliminary data.</text>
</comment>
<dbReference type="PANTHER" id="PTHR45947">
    <property type="entry name" value="SULFOQUINOVOSYL TRANSFERASE SQD2"/>
    <property type="match status" value="1"/>
</dbReference>
<dbReference type="Gene3D" id="3.40.50.2000">
    <property type="entry name" value="Glycogen Phosphorylase B"/>
    <property type="match status" value="2"/>
</dbReference>
<organism evidence="3 4">
    <name type="scientific">Candidatus Brocadia carolinensis</name>
    <dbReference type="NCBI Taxonomy" id="1004156"/>
    <lineage>
        <taxon>Bacteria</taxon>
        <taxon>Pseudomonadati</taxon>
        <taxon>Planctomycetota</taxon>
        <taxon>Candidatus Brocadiia</taxon>
        <taxon>Candidatus Brocadiales</taxon>
        <taxon>Candidatus Brocadiaceae</taxon>
        <taxon>Candidatus Brocadia</taxon>
    </lineage>
</organism>
<protein>
    <submittedName>
        <fullName evidence="3">Glycosyltransferase</fullName>
    </submittedName>
</protein>
<proteinExistence type="predicted"/>
<dbReference type="Pfam" id="PF13439">
    <property type="entry name" value="Glyco_transf_4"/>
    <property type="match status" value="1"/>
</dbReference>